<dbReference type="GO" id="GO:0002181">
    <property type="term" value="P:cytoplasmic translation"/>
    <property type="evidence" value="ECO:0007669"/>
    <property type="project" value="TreeGrafter"/>
</dbReference>
<comment type="caution">
    <text evidence="9">The sequence shown here is derived from an EMBL/GenBank/DDBJ whole genome shotgun (WGS) entry which is preliminary data.</text>
</comment>
<dbReference type="InterPro" id="IPR020040">
    <property type="entry name" value="Ribosomal_uL6_a/b-dom"/>
</dbReference>
<organism evidence="9 10">
    <name type="scientific">Candidatus Nealsonbacteria bacterium CG18_big_fil_WC_8_21_14_2_50_37_10</name>
    <dbReference type="NCBI Taxonomy" id="1974717"/>
    <lineage>
        <taxon>Bacteria</taxon>
        <taxon>Candidatus Nealsoniibacteriota</taxon>
    </lineage>
</organism>
<dbReference type="InterPro" id="IPR000702">
    <property type="entry name" value="Ribosomal_uL6-like"/>
</dbReference>
<dbReference type="InterPro" id="IPR002358">
    <property type="entry name" value="Ribosomal_uL6_CS"/>
</dbReference>
<accession>A0A2H0FKX6</accession>
<feature type="domain" description="Large ribosomal subunit protein uL6 alpha-beta" evidence="8">
    <location>
        <begin position="94"/>
        <end position="167"/>
    </location>
</feature>
<dbReference type="Pfam" id="PF00347">
    <property type="entry name" value="Ribosomal_L6"/>
    <property type="match status" value="2"/>
</dbReference>
<dbReference type="InterPro" id="IPR019906">
    <property type="entry name" value="Ribosomal_uL6_bac-type"/>
</dbReference>
<evidence type="ECO:0000256" key="7">
    <source>
        <dbReference type="RuleBase" id="RU003870"/>
    </source>
</evidence>
<comment type="similarity">
    <text evidence="5 6">Belongs to the universal ribosomal protein uL6 family.</text>
</comment>
<reference evidence="9 10" key="1">
    <citation type="submission" date="2017-09" db="EMBL/GenBank/DDBJ databases">
        <title>Depth-based differentiation of microbial function through sediment-hosted aquifers and enrichment of novel symbionts in the deep terrestrial subsurface.</title>
        <authorList>
            <person name="Probst A.J."/>
            <person name="Ladd B."/>
            <person name="Jarett J.K."/>
            <person name="Geller-Mcgrath D.E."/>
            <person name="Sieber C.M."/>
            <person name="Emerson J.B."/>
            <person name="Anantharaman K."/>
            <person name="Thomas B.C."/>
            <person name="Malmstrom R."/>
            <person name="Stieglmeier M."/>
            <person name="Klingl A."/>
            <person name="Woyke T."/>
            <person name="Ryan C.M."/>
            <person name="Banfield J.F."/>
        </authorList>
    </citation>
    <scope>NUCLEOTIDE SEQUENCE [LARGE SCALE GENOMIC DNA]</scope>
    <source>
        <strain evidence="9">CG18_big_fil_WC_8_21_14_2_50_37_10</strain>
    </source>
</reference>
<dbReference type="AlphaFoldDB" id="A0A2H0FKX6"/>
<dbReference type="GO" id="GO:0003735">
    <property type="term" value="F:structural constituent of ribosome"/>
    <property type="evidence" value="ECO:0007669"/>
    <property type="project" value="UniProtKB-UniRule"/>
</dbReference>
<evidence type="ECO:0000256" key="3">
    <source>
        <dbReference type="ARBA" id="ARBA00022980"/>
    </source>
</evidence>
<evidence type="ECO:0000313" key="10">
    <source>
        <dbReference type="Proteomes" id="UP000230778"/>
    </source>
</evidence>
<comment type="subunit">
    <text evidence="5">Part of the 50S ribosomal subunit.</text>
</comment>
<proteinExistence type="inferred from homology"/>
<evidence type="ECO:0000313" key="9">
    <source>
        <dbReference type="EMBL" id="PIQ07356.1"/>
    </source>
</evidence>
<dbReference type="PRINTS" id="PR00059">
    <property type="entry name" value="RIBOSOMALL6"/>
</dbReference>
<name>A0A2H0FKX6_9BACT</name>
<feature type="domain" description="Large ribosomal subunit protein uL6 alpha-beta" evidence="8">
    <location>
        <begin position="11"/>
        <end position="85"/>
    </location>
</feature>
<evidence type="ECO:0000256" key="4">
    <source>
        <dbReference type="ARBA" id="ARBA00023274"/>
    </source>
</evidence>
<dbReference type="PANTHER" id="PTHR11655:SF14">
    <property type="entry name" value="LARGE RIBOSOMAL SUBUNIT PROTEIN UL6M"/>
    <property type="match status" value="1"/>
</dbReference>
<protein>
    <recommendedName>
        <fullName evidence="5">Large ribosomal subunit protein uL6</fullName>
    </recommendedName>
</protein>
<evidence type="ECO:0000256" key="5">
    <source>
        <dbReference type="HAMAP-Rule" id="MF_01365"/>
    </source>
</evidence>
<dbReference type="FunFam" id="3.90.930.12:FF:000002">
    <property type="entry name" value="50S ribosomal protein L6"/>
    <property type="match status" value="1"/>
</dbReference>
<dbReference type="Proteomes" id="UP000230778">
    <property type="component" value="Unassembled WGS sequence"/>
</dbReference>
<comment type="function">
    <text evidence="5 7">This protein binds to the 23S rRNA, and is important in its secondary structure. It is located near the subunit interface in the base of the L7/L12 stalk, and near the tRNA binding site of the peptidyltransferase center.</text>
</comment>
<keyword evidence="2 5" id="KW-0694">RNA-binding</keyword>
<dbReference type="PROSITE" id="PS00525">
    <property type="entry name" value="RIBOSOMAL_L6_1"/>
    <property type="match status" value="1"/>
</dbReference>
<evidence type="ECO:0000256" key="2">
    <source>
        <dbReference type="ARBA" id="ARBA00022884"/>
    </source>
</evidence>
<dbReference type="PANTHER" id="PTHR11655">
    <property type="entry name" value="60S/50S RIBOSOMAL PROTEIN L6/L9"/>
    <property type="match status" value="1"/>
</dbReference>
<keyword evidence="3 5" id="KW-0689">Ribosomal protein</keyword>
<sequence length="185" mass="20597">MSRVGKKPILIPENVEVKIEGQKVIISGPKGELFREIRPEIKVEVKGNQIFVQPFSEKSWTKKTKAFWGLIRALLANMVQGVKEGYEKKLEIEGVGYKAQVLGGDTIQLSVGFTKPTKIKAPKDIKFSVEKNVITVSGADKELVGLIAARIRKVRPPEPYKGKGIRYQGEIVRRKVGKKAVTTTK</sequence>
<keyword evidence="1 5" id="KW-0699">rRNA-binding</keyword>
<dbReference type="InterPro" id="IPR036789">
    <property type="entry name" value="Ribosomal_uL6-like_a/b-dom_sf"/>
</dbReference>
<keyword evidence="4 5" id="KW-0687">Ribonucleoprotein</keyword>
<dbReference type="Gene3D" id="3.90.930.12">
    <property type="entry name" value="Ribosomal protein L6, alpha-beta domain"/>
    <property type="match status" value="2"/>
</dbReference>
<evidence type="ECO:0000256" key="1">
    <source>
        <dbReference type="ARBA" id="ARBA00022730"/>
    </source>
</evidence>
<dbReference type="EMBL" id="PCUC01000043">
    <property type="protein sequence ID" value="PIQ07356.1"/>
    <property type="molecule type" value="Genomic_DNA"/>
</dbReference>
<evidence type="ECO:0000259" key="8">
    <source>
        <dbReference type="Pfam" id="PF00347"/>
    </source>
</evidence>
<dbReference type="SUPFAM" id="SSF56053">
    <property type="entry name" value="Ribosomal protein L6"/>
    <property type="match status" value="2"/>
</dbReference>
<dbReference type="HAMAP" id="MF_01365_B">
    <property type="entry name" value="Ribosomal_uL6_B"/>
    <property type="match status" value="1"/>
</dbReference>
<evidence type="ECO:0000256" key="6">
    <source>
        <dbReference type="RuleBase" id="RU003869"/>
    </source>
</evidence>
<dbReference type="PIRSF" id="PIRSF002162">
    <property type="entry name" value="Ribosomal_L6"/>
    <property type="match status" value="1"/>
</dbReference>
<dbReference type="GO" id="GO:0022625">
    <property type="term" value="C:cytosolic large ribosomal subunit"/>
    <property type="evidence" value="ECO:0007669"/>
    <property type="project" value="UniProtKB-UniRule"/>
</dbReference>
<gene>
    <name evidence="5" type="primary">rplF</name>
    <name evidence="9" type="ORF">COW72_00720</name>
</gene>
<dbReference type="GO" id="GO:0019843">
    <property type="term" value="F:rRNA binding"/>
    <property type="evidence" value="ECO:0007669"/>
    <property type="project" value="UniProtKB-UniRule"/>
</dbReference>
<dbReference type="NCBIfam" id="TIGR03654">
    <property type="entry name" value="L6_bact"/>
    <property type="match status" value="1"/>
</dbReference>